<accession>A0A9W5ZTZ6</accession>
<proteinExistence type="predicted"/>
<protein>
    <submittedName>
        <fullName evidence="1">Uncharacterized protein</fullName>
    </submittedName>
</protein>
<dbReference type="EMBL" id="BRPB01000015">
    <property type="protein sequence ID" value="GLA47662.1"/>
    <property type="molecule type" value="Genomic_DNA"/>
</dbReference>
<evidence type="ECO:0000313" key="1">
    <source>
        <dbReference type="EMBL" id="GLA47662.1"/>
    </source>
</evidence>
<organism evidence="1 2">
    <name type="scientific">Aspergillus niger</name>
    <dbReference type="NCBI Taxonomy" id="5061"/>
    <lineage>
        <taxon>Eukaryota</taxon>
        <taxon>Fungi</taxon>
        <taxon>Dikarya</taxon>
        <taxon>Ascomycota</taxon>
        <taxon>Pezizomycotina</taxon>
        <taxon>Eurotiomycetes</taxon>
        <taxon>Eurotiomycetidae</taxon>
        <taxon>Eurotiales</taxon>
        <taxon>Aspergillaceae</taxon>
        <taxon>Aspergillus</taxon>
        <taxon>Aspergillus subgen. Circumdati</taxon>
    </lineage>
</organism>
<sequence>MDMTGFTPSTTVSLVRMVNLDAHKLSFTNMKGHRRYAIQFRRSATKQSIVPDYEEGVLDCSLWPESDNLFGPCRNTGMANRLIYRFDIPVPECLPPTVKTHLGAVSYALKAKITLPSGQTASTCKPLIILYRLIPSTIVPNKYFRRFKGSSLRIQTTIAQQRPNDVTCKAMFSVELVARALLSPGAREGEMKHIAIAAIKWWVDEVTVCIDTTRPEIQAFANPNHTSSRSLTQGKLGFRCPKAVFQSSDQGHQRDECFKVNFDIKIKESAKAADDLCERCYAGHDGPSSCSLASSPGIAVHHKLNIEVFTREGIFHSMTNKLSNQNFVARLYGSTYPLRIHKLSDEVVEMDTIHSNEEPPAFHVAQQMLPPSYET</sequence>
<name>A0A9W5ZTZ6_ASPNG</name>
<dbReference type="Proteomes" id="UP001144191">
    <property type="component" value="Unassembled WGS sequence"/>
</dbReference>
<gene>
    <name evidence="1" type="ORF">AnigIFM63604_002471</name>
</gene>
<dbReference type="InterPro" id="IPR014752">
    <property type="entry name" value="Arrestin-like_C"/>
</dbReference>
<dbReference type="AlphaFoldDB" id="A0A9W5ZTZ6"/>
<comment type="caution">
    <text evidence="1">The sequence shown here is derived from an EMBL/GenBank/DDBJ whole genome shotgun (WGS) entry which is preliminary data.</text>
</comment>
<reference evidence="1" key="1">
    <citation type="submission" date="2022-07" db="EMBL/GenBank/DDBJ databases">
        <title>Taxonomy of Aspergillus series Nigri: significant species reduction supported by multi-species coalescent approaches.</title>
        <authorList>
            <person name="Bian C."/>
            <person name="Kusuya Y."/>
            <person name="Sklenar F."/>
            <person name="D'hooge E."/>
            <person name="Yaguchi T."/>
            <person name="Takahashi H."/>
            <person name="Hubka V."/>
        </authorList>
    </citation>
    <scope>NUCLEOTIDE SEQUENCE</scope>
    <source>
        <strain evidence="1">IFM 63604</strain>
    </source>
</reference>
<evidence type="ECO:0000313" key="2">
    <source>
        <dbReference type="Proteomes" id="UP001144191"/>
    </source>
</evidence>
<dbReference type="Gene3D" id="2.60.40.640">
    <property type="match status" value="1"/>
</dbReference>